<evidence type="ECO:0000313" key="1">
    <source>
        <dbReference type="EMBL" id="QSQ18990.1"/>
    </source>
</evidence>
<gene>
    <name evidence="1" type="ORF">JY651_26965</name>
</gene>
<name>A0ABX7NJE7_9BACT</name>
<dbReference type="InterPro" id="IPR009291">
    <property type="entry name" value="Vps62"/>
</dbReference>
<proteinExistence type="predicted"/>
<accession>A0ABX7NJE7</accession>
<evidence type="ECO:0000313" key="2">
    <source>
        <dbReference type="Proteomes" id="UP000662747"/>
    </source>
</evidence>
<dbReference type="Pfam" id="PF06101">
    <property type="entry name" value="Vps62"/>
    <property type="match status" value="1"/>
</dbReference>
<protein>
    <submittedName>
        <fullName evidence="1">Vps62-related protein</fullName>
    </submittedName>
</protein>
<keyword evidence="2" id="KW-1185">Reference proteome</keyword>
<reference evidence="1 2" key="1">
    <citation type="submission" date="2021-02" db="EMBL/GenBank/DDBJ databases">
        <title>De Novo genome assembly of isolated myxobacteria.</title>
        <authorList>
            <person name="Stevens D.C."/>
        </authorList>
    </citation>
    <scope>NUCLEOTIDE SEQUENCE [LARGE SCALE GENOMIC DNA]</scope>
    <source>
        <strain evidence="2">SCPEA02</strain>
    </source>
</reference>
<organism evidence="1 2">
    <name type="scientific">Pyxidicoccus parkwayensis</name>
    <dbReference type="NCBI Taxonomy" id="2813578"/>
    <lineage>
        <taxon>Bacteria</taxon>
        <taxon>Pseudomonadati</taxon>
        <taxon>Myxococcota</taxon>
        <taxon>Myxococcia</taxon>
        <taxon>Myxococcales</taxon>
        <taxon>Cystobacterineae</taxon>
        <taxon>Myxococcaceae</taxon>
        <taxon>Pyxidicoccus</taxon>
    </lineage>
</organism>
<dbReference type="EMBL" id="CP071090">
    <property type="protein sequence ID" value="QSQ18990.1"/>
    <property type="molecule type" value="Genomic_DNA"/>
</dbReference>
<sequence length="226" mass="23883">MALMVNAMILTSNEFDLIWNDKGSGAKASIQTWRAAPKANGYLPLGDLAQAADNTWIYGTKPLGAFVVLQDVSTDGDVALKNPESFTNIWTDAGSGGNTDGSIWAPNPPNGFTALGHMVNTGHSTPPDTSSYYCINTQMVVQAQSGPLIYADTGSGAKKDLGVWSFAPTPTQPGGIVLGTFLANNSHSAPPENSLFDLIDPQYVTWVTATASSRRAKPSRAEFTAL</sequence>
<dbReference type="PANTHER" id="PTHR48219">
    <property type="entry name" value="VACUOLAR PROTEIN SORTING-ASSOCIATED PROTEIN 62-RELATED"/>
    <property type="match status" value="1"/>
</dbReference>
<dbReference type="PANTHER" id="PTHR48219:SF2">
    <property type="entry name" value="VACUOLAR PROTEIN SORTING-ASSOCIATED PROTEIN 62"/>
    <property type="match status" value="1"/>
</dbReference>
<dbReference type="Proteomes" id="UP000662747">
    <property type="component" value="Chromosome"/>
</dbReference>